<feature type="transmembrane region" description="Helical" evidence="1">
    <location>
        <begin position="68"/>
        <end position="88"/>
    </location>
</feature>
<keyword evidence="3" id="KW-1185">Reference proteome</keyword>
<sequence length="179" mass="21386">MKTHQKLKEELTQFRHTDKKSLIIGSIVATLLAITPYLFYLYESVPSTQVWDTFLFSFDAGKLENANYVMWLITGKALPLMFLLIWFFTCRHWWYHVILVPTVMYAFQISAIFYDTTSPVDELQLMYYFPLMAIVIPTIYLIRAKMFDRINTANKSMEELEEEFMIKPKNVWEKVKQYF</sequence>
<evidence type="ECO:0000313" key="2">
    <source>
        <dbReference type="EMBL" id="PWK19953.1"/>
    </source>
</evidence>
<dbReference type="Proteomes" id="UP000245430">
    <property type="component" value="Unassembled WGS sequence"/>
</dbReference>
<feature type="transmembrane region" description="Helical" evidence="1">
    <location>
        <begin position="21"/>
        <end position="42"/>
    </location>
</feature>
<accession>A0A316DTP4</accession>
<evidence type="ECO:0000256" key="1">
    <source>
        <dbReference type="SAM" id="Phobius"/>
    </source>
</evidence>
<dbReference type="EMBL" id="QGGP01000002">
    <property type="protein sequence ID" value="PWK19953.1"/>
    <property type="molecule type" value="Genomic_DNA"/>
</dbReference>
<proteinExistence type="predicted"/>
<keyword evidence="1" id="KW-0472">Membrane</keyword>
<protein>
    <submittedName>
        <fullName evidence="2">Uncharacterized protein</fullName>
    </submittedName>
</protein>
<feature type="transmembrane region" description="Helical" evidence="1">
    <location>
        <begin position="125"/>
        <end position="142"/>
    </location>
</feature>
<keyword evidence="1" id="KW-1133">Transmembrane helix</keyword>
<dbReference type="AlphaFoldDB" id="A0A316DTP4"/>
<name>A0A316DTP4_9FLAO</name>
<reference evidence="2 3" key="1">
    <citation type="submission" date="2018-05" db="EMBL/GenBank/DDBJ databases">
        <title>Genomic Encyclopedia of Archaeal and Bacterial Type Strains, Phase II (KMG-II): from individual species to whole genera.</title>
        <authorList>
            <person name="Goeker M."/>
        </authorList>
    </citation>
    <scope>NUCLEOTIDE SEQUENCE [LARGE SCALE GENOMIC DNA]</scope>
    <source>
        <strain evidence="2 3">DSM 22637</strain>
    </source>
</reference>
<evidence type="ECO:0000313" key="3">
    <source>
        <dbReference type="Proteomes" id="UP000245430"/>
    </source>
</evidence>
<feature type="transmembrane region" description="Helical" evidence="1">
    <location>
        <begin position="93"/>
        <end position="113"/>
    </location>
</feature>
<keyword evidence="1" id="KW-0812">Transmembrane</keyword>
<comment type="caution">
    <text evidence="2">The sequence shown here is derived from an EMBL/GenBank/DDBJ whole genome shotgun (WGS) entry which is preliminary data.</text>
</comment>
<organism evidence="2 3">
    <name type="scientific">Xanthomarina spongicola</name>
    <dbReference type="NCBI Taxonomy" id="570520"/>
    <lineage>
        <taxon>Bacteria</taxon>
        <taxon>Pseudomonadati</taxon>
        <taxon>Bacteroidota</taxon>
        <taxon>Flavobacteriia</taxon>
        <taxon>Flavobacteriales</taxon>
        <taxon>Flavobacteriaceae</taxon>
        <taxon>Xanthomarina</taxon>
    </lineage>
</organism>
<gene>
    <name evidence="2" type="ORF">LX78_01303</name>
</gene>